<dbReference type="AlphaFoldDB" id="A0A8B9BLE4"/>
<organism evidence="2 3">
    <name type="scientific">Anser brachyrhynchus</name>
    <name type="common">Pink-footed goose</name>
    <dbReference type="NCBI Taxonomy" id="132585"/>
    <lineage>
        <taxon>Eukaryota</taxon>
        <taxon>Metazoa</taxon>
        <taxon>Chordata</taxon>
        <taxon>Craniata</taxon>
        <taxon>Vertebrata</taxon>
        <taxon>Euteleostomi</taxon>
        <taxon>Archelosauria</taxon>
        <taxon>Archosauria</taxon>
        <taxon>Dinosauria</taxon>
        <taxon>Saurischia</taxon>
        <taxon>Theropoda</taxon>
        <taxon>Coelurosauria</taxon>
        <taxon>Aves</taxon>
        <taxon>Neognathae</taxon>
        <taxon>Galloanserae</taxon>
        <taxon>Anseriformes</taxon>
        <taxon>Anatidae</taxon>
        <taxon>Anserinae</taxon>
        <taxon>Anser</taxon>
    </lineage>
</organism>
<feature type="region of interest" description="Disordered" evidence="1">
    <location>
        <begin position="1"/>
        <end position="44"/>
    </location>
</feature>
<reference evidence="2" key="2">
    <citation type="submission" date="2025-09" db="UniProtKB">
        <authorList>
            <consortium name="Ensembl"/>
        </authorList>
    </citation>
    <scope>IDENTIFICATION</scope>
</reference>
<feature type="compositionally biased region" description="Pro residues" evidence="1">
    <location>
        <begin position="1"/>
        <end position="22"/>
    </location>
</feature>
<dbReference type="Pfam" id="PF11095">
    <property type="entry name" value="Gemin7"/>
    <property type="match status" value="1"/>
</dbReference>
<dbReference type="InterPro" id="IPR020338">
    <property type="entry name" value="SMN_gemin7"/>
</dbReference>
<accession>A0A8B9BLE4</accession>
<proteinExistence type="predicted"/>
<name>A0A8B9BLE4_9AVES</name>
<dbReference type="Proteomes" id="UP000694426">
    <property type="component" value="Unplaced"/>
</dbReference>
<evidence type="ECO:0000313" key="2">
    <source>
        <dbReference type="Ensembl" id="ENSABRP00000006119.1"/>
    </source>
</evidence>
<evidence type="ECO:0008006" key="4">
    <source>
        <dbReference type="Google" id="ProtNLM"/>
    </source>
</evidence>
<dbReference type="Gene3D" id="2.30.30.100">
    <property type="match status" value="1"/>
</dbReference>
<sequence>GPFPLRFPVPVARPPGPSPLQFPVPTAQPRGRLPSGSRCPPLNPGAVSPPVPGPCSSTPGAAARAALRRRYLRSLAAMRGLPVSFALHERVRVGAVVAAADAAPLAFQVDALRTPLGLQAAALLRCADIIAYAFELPPPATPERGDLPQNKSENGGGGAPERGNLPQCRGESGSGGAPERGNLPQNKSENGSRPSAE</sequence>
<feature type="compositionally biased region" description="Polar residues" evidence="1">
    <location>
        <begin position="183"/>
        <end position="197"/>
    </location>
</feature>
<evidence type="ECO:0000256" key="1">
    <source>
        <dbReference type="SAM" id="MobiDB-lite"/>
    </source>
</evidence>
<dbReference type="PANTHER" id="PTHR14679:SF1">
    <property type="entry name" value="GEM-ASSOCIATED PROTEIN 7"/>
    <property type="match status" value="1"/>
</dbReference>
<keyword evidence="3" id="KW-1185">Reference proteome</keyword>
<evidence type="ECO:0000313" key="3">
    <source>
        <dbReference type="Proteomes" id="UP000694426"/>
    </source>
</evidence>
<reference evidence="2" key="1">
    <citation type="submission" date="2025-08" db="UniProtKB">
        <authorList>
            <consortium name="Ensembl"/>
        </authorList>
    </citation>
    <scope>IDENTIFICATION</scope>
</reference>
<dbReference type="GO" id="GO:0000387">
    <property type="term" value="P:spliceosomal snRNP assembly"/>
    <property type="evidence" value="ECO:0007669"/>
    <property type="project" value="TreeGrafter"/>
</dbReference>
<protein>
    <recommendedName>
        <fullName evidence="4">GEMI7 protein</fullName>
    </recommendedName>
</protein>
<dbReference type="PANTHER" id="PTHR14679">
    <property type="entry name" value="GEM-ASSOCIATED PROTEIN 7"/>
    <property type="match status" value="1"/>
</dbReference>
<dbReference type="Ensembl" id="ENSABRT00000008798.1">
    <property type="protein sequence ID" value="ENSABRP00000006119.1"/>
    <property type="gene ID" value="ENSABRG00000005668.1"/>
</dbReference>
<dbReference type="GeneTree" id="ENSGT00390000018039"/>
<dbReference type="GO" id="GO:0034719">
    <property type="term" value="C:SMN-Sm protein complex"/>
    <property type="evidence" value="ECO:0007669"/>
    <property type="project" value="InterPro"/>
</dbReference>
<feature type="region of interest" description="Disordered" evidence="1">
    <location>
        <begin position="139"/>
        <end position="197"/>
    </location>
</feature>